<evidence type="ECO:0000256" key="4">
    <source>
        <dbReference type="SAM" id="Phobius"/>
    </source>
</evidence>
<dbReference type="EMBL" id="GDAI01000345">
    <property type="protein sequence ID" value="JAI17258.1"/>
    <property type="molecule type" value="mRNA"/>
</dbReference>
<accession>A0A0K8TSZ2</accession>
<comment type="subcellular location">
    <subcellularLocation>
        <location evidence="3">Peroxisome membrane</location>
    </subcellularLocation>
</comment>
<reference evidence="5" key="1">
    <citation type="journal article" date="2015" name="Insect Biochem. Mol. Biol.">
        <title>An insight into the sialome of the horse fly, Tabanus bromius.</title>
        <authorList>
            <person name="Ribeiro J.M."/>
            <person name="Kazimirova M."/>
            <person name="Takac P."/>
            <person name="Andersen J.F."/>
            <person name="Francischetti I.M."/>
        </authorList>
    </citation>
    <scope>NUCLEOTIDE SEQUENCE</scope>
</reference>
<evidence type="ECO:0000256" key="3">
    <source>
        <dbReference type="ARBA" id="ARBA00046271"/>
    </source>
</evidence>
<keyword evidence="1 4" id="KW-0472">Membrane</keyword>
<organism evidence="5">
    <name type="scientific">Tabanus bromius</name>
    <name type="common">Band-eyed brown horse fly</name>
    <dbReference type="NCBI Taxonomy" id="304241"/>
    <lineage>
        <taxon>Eukaryota</taxon>
        <taxon>Metazoa</taxon>
        <taxon>Ecdysozoa</taxon>
        <taxon>Arthropoda</taxon>
        <taxon>Hexapoda</taxon>
        <taxon>Insecta</taxon>
        <taxon>Pterygota</taxon>
        <taxon>Neoptera</taxon>
        <taxon>Endopterygota</taxon>
        <taxon>Diptera</taxon>
        <taxon>Brachycera</taxon>
        <taxon>Tabanomorpha</taxon>
        <taxon>Tabanoidea</taxon>
        <taxon>Tabanidae</taxon>
        <taxon>Tabanus</taxon>
    </lineage>
</organism>
<dbReference type="AlphaFoldDB" id="A0A0K8TSZ2"/>
<dbReference type="GO" id="GO:0016559">
    <property type="term" value="P:peroxisome fission"/>
    <property type="evidence" value="ECO:0007669"/>
    <property type="project" value="InterPro"/>
</dbReference>
<dbReference type="PANTHER" id="PTHR20990">
    <property type="entry name" value="PEROXISOMAL BIOGENESIS FACTOR 11"/>
    <property type="match status" value="1"/>
</dbReference>
<dbReference type="PANTHER" id="PTHR20990:SF1">
    <property type="entry name" value="PEROXISOMAL MEMBRANE PROTEIN 11C"/>
    <property type="match status" value="1"/>
</dbReference>
<sequence length="231" mass="26247">LNEFCDMLDTYGGRDKVMKALCYGAKFIAGINVKKNPELSKKYATFSSKISSARATLRLIDDFPMLQYSLEYGLGSKEPDRTMSILGLIANVVDHIYYPIEKICWLAEHKILNVSDPDKWDTISSVFWVSSIYLNLMRTLRNFTIMEQHKSCVEKTGDPNSRENLAKLLIKQRMEMISIVRLSLDFTHAVSTLPKGYLWGGKLQTWQVGFIGTLSAALGIYQFVAKRRAAK</sequence>
<evidence type="ECO:0000256" key="2">
    <source>
        <dbReference type="ARBA" id="ARBA00023140"/>
    </source>
</evidence>
<dbReference type="InterPro" id="IPR008733">
    <property type="entry name" value="PEX11"/>
</dbReference>
<evidence type="ECO:0000313" key="5">
    <source>
        <dbReference type="EMBL" id="JAI17258.1"/>
    </source>
</evidence>
<evidence type="ECO:0000256" key="1">
    <source>
        <dbReference type="ARBA" id="ARBA00023136"/>
    </source>
</evidence>
<feature type="non-terminal residue" evidence="5">
    <location>
        <position position="1"/>
    </location>
</feature>
<protein>
    <submittedName>
        <fullName evidence="5">Putative peroxisomal bioproteinsis protein peroxin</fullName>
    </submittedName>
</protein>
<proteinExistence type="evidence at transcript level"/>
<dbReference type="GO" id="GO:0005778">
    <property type="term" value="C:peroxisomal membrane"/>
    <property type="evidence" value="ECO:0007669"/>
    <property type="project" value="UniProtKB-SubCell"/>
</dbReference>
<keyword evidence="2" id="KW-0576">Peroxisome</keyword>
<dbReference type="InterPro" id="IPR026510">
    <property type="entry name" value="PEX11C_met"/>
</dbReference>
<dbReference type="Pfam" id="PF05648">
    <property type="entry name" value="PEX11"/>
    <property type="match status" value="1"/>
</dbReference>
<name>A0A0K8TSZ2_TABBR</name>
<keyword evidence="4" id="KW-0812">Transmembrane</keyword>
<feature type="transmembrane region" description="Helical" evidence="4">
    <location>
        <begin position="205"/>
        <end position="224"/>
    </location>
</feature>
<keyword evidence="4" id="KW-1133">Transmembrane helix</keyword>